<gene>
    <name evidence="1" type="ORF">A2572_02895</name>
</gene>
<evidence type="ECO:0000313" key="2">
    <source>
        <dbReference type="Proteomes" id="UP000179237"/>
    </source>
</evidence>
<protein>
    <submittedName>
        <fullName evidence="1">Uncharacterized protein</fullName>
    </submittedName>
</protein>
<organism evidence="1 2">
    <name type="scientific">Candidatus Collierbacteria bacterium RIFOXYD1_FULL_40_9</name>
    <dbReference type="NCBI Taxonomy" id="1817731"/>
    <lineage>
        <taxon>Bacteria</taxon>
        <taxon>Candidatus Collieribacteriota</taxon>
    </lineage>
</organism>
<name>A0A1F5FUU6_9BACT</name>
<dbReference type="EMBL" id="MFAQ01000018">
    <property type="protein sequence ID" value="OGD83386.1"/>
    <property type="molecule type" value="Genomic_DNA"/>
</dbReference>
<dbReference type="AlphaFoldDB" id="A0A1F5FUU6"/>
<dbReference type="Proteomes" id="UP000179237">
    <property type="component" value="Unassembled WGS sequence"/>
</dbReference>
<accession>A0A1F5FUU6</accession>
<comment type="caution">
    <text evidence="1">The sequence shown here is derived from an EMBL/GenBank/DDBJ whole genome shotgun (WGS) entry which is preliminary data.</text>
</comment>
<evidence type="ECO:0000313" key="1">
    <source>
        <dbReference type="EMBL" id="OGD83386.1"/>
    </source>
</evidence>
<proteinExistence type="predicted"/>
<sequence length="171" mass="19477">MKTDQPVYFFIAFTKVQLHQTGQLLIKLKELAIGCHIEATTSSADPYYVTYIVTSTKPIEQKTLSEQFGKHVNILRIFSSATNSPTYFYTAHIIHNPNQHQSLRGDVVRLQNSIKTLVLLTSPFHTHAFTPNQSSILIESYEPIRDLDVKNLNNALQKLPFKGFLSTRVEE</sequence>
<reference evidence="1 2" key="1">
    <citation type="journal article" date="2016" name="Nat. Commun.">
        <title>Thousands of microbial genomes shed light on interconnected biogeochemical processes in an aquifer system.</title>
        <authorList>
            <person name="Anantharaman K."/>
            <person name="Brown C.T."/>
            <person name="Hug L.A."/>
            <person name="Sharon I."/>
            <person name="Castelle C.J."/>
            <person name="Probst A.J."/>
            <person name="Thomas B.C."/>
            <person name="Singh A."/>
            <person name="Wilkins M.J."/>
            <person name="Karaoz U."/>
            <person name="Brodie E.L."/>
            <person name="Williams K.H."/>
            <person name="Hubbard S.S."/>
            <person name="Banfield J.F."/>
        </authorList>
    </citation>
    <scope>NUCLEOTIDE SEQUENCE [LARGE SCALE GENOMIC DNA]</scope>
</reference>